<organism evidence="1">
    <name type="scientific">Vibrio alginolyticus</name>
    <dbReference type="NCBI Taxonomy" id="663"/>
    <lineage>
        <taxon>Bacteria</taxon>
        <taxon>Pseudomonadati</taxon>
        <taxon>Pseudomonadota</taxon>
        <taxon>Gammaproteobacteria</taxon>
        <taxon>Vibrionales</taxon>
        <taxon>Vibrionaceae</taxon>
        <taxon>Vibrio</taxon>
    </lineage>
</organism>
<dbReference type="RefSeq" id="WP_181726403.1">
    <property type="nucleotide sequence ID" value="NZ_JBBLMX010000022.1"/>
</dbReference>
<name>A0A6M4NMV5_VIBAL</name>
<sequence>MDFDHFAVIKEKAEFDLANKDEVWPTCWVKKRTGKIIGLAFPFGDDAEKQYNILKLRRAIQKLDATSYLLVLEVWKSSNPNIAPRLSDNREEQIMFVINDGVKEETEFWPISRKEDGSGYFTEPAPNDVDMISGTMANLFDMSDFKTLSYTQKRKIDKAVDKMLKGK</sequence>
<dbReference type="AlphaFoldDB" id="A0A6M4NMV5"/>
<geneLocation type="plasmid" evidence="1">
    <name>pC1579</name>
</geneLocation>
<reference evidence="1" key="1">
    <citation type="submission" date="2019-12" db="EMBL/GenBank/DDBJ databases">
        <title>Identification of a novel metallo-beta-lactamase in a foodborne Vibrio alginolyticus isolate from China.</title>
        <authorList>
            <person name="Zheng Z."/>
            <person name="Ye L."/>
            <person name="Chen S."/>
        </authorList>
    </citation>
    <scope>NUCLEOTIDE SEQUENCE</scope>
    <source>
        <strain evidence="1">C1579</strain>
        <plasmid evidence="1">pC1579</plasmid>
    </source>
</reference>
<keyword evidence="1" id="KW-0614">Plasmid</keyword>
<evidence type="ECO:0000313" key="1">
    <source>
        <dbReference type="EMBL" id="QJR97683.1"/>
    </source>
</evidence>
<protein>
    <submittedName>
        <fullName evidence="1">Uncharacterized protein</fullName>
    </submittedName>
</protein>
<dbReference type="EMBL" id="MN865127">
    <property type="protein sequence ID" value="QJR97683.1"/>
    <property type="molecule type" value="Genomic_DNA"/>
</dbReference>
<proteinExistence type="predicted"/>
<accession>A0A6M4NMV5</accession>